<accession>A0A074XVR0</accession>
<keyword evidence="1" id="KW-0472">Membrane</keyword>
<dbReference type="EMBL" id="KL584974">
    <property type="protein sequence ID" value="KEQ89668.1"/>
    <property type="molecule type" value="Genomic_DNA"/>
</dbReference>
<dbReference type="RefSeq" id="XP_029765855.1">
    <property type="nucleotide sequence ID" value="XM_029907486.1"/>
</dbReference>
<dbReference type="GeneID" id="40749792"/>
<evidence type="ECO:0000313" key="3">
    <source>
        <dbReference type="Proteomes" id="UP000030706"/>
    </source>
</evidence>
<keyword evidence="3" id="KW-1185">Reference proteome</keyword>
<sequence>MRPTAALRNLRSIKSSFQHPTAQSFLNSPTSPYTAKILARRVGWTVVWYSTAVTGVLGWPFIASLLAYGKIAV</sequence>
<evidence type="ECO:0000313" key="2">
    <source>
        <dbReference type="EMBL" id="KEQ89668.1"/>
    </source>
</evidence>
<name>A0A074XVR0_AURPU</name>
<keyword evidence="1" id="KW-1133">Transmembrane helix</keyword>
<keyword evidence="1" id="KW-0812">Transmembrane</keyword>
<protein>
    <submittedName>
        <fullName evidence="2">Uncharacterized protein</fullName>
    </submittedName>
</protein>
<dbReference type="AlphaFoldDB" id="A0A074XVR0"/>
<proteinExistence type="predicted"/>
<dbReference type="OrthoDB" id="3818978at2759"/>
<reference evidence="2 3" key="1">
    <citation type="journal article" date="2014" name="BMC Genomics">
        <title>Genome sequencing of four Aureobasidium pullulans varieties: biotechnological potential, stress tolerance, and description of new species.</title>
        <authorList>
            <person name="Gostin Ar C."/>
            <person name="Ohm R.A."/>
            <person name="Kogej T."/>
            <person name="Sonjak S."/>
            <person name="Turk M."/>
            <person name="Zajc J."/>
            <person name="Zalar P."/>
            <person name="Grube M."/>
            <person name="Sun H."/>
            <person name="Han J."/>
            <person name="Sharma A."/>
            <person name="Chiniquy J."/>
            <person name="Ngan C.Y."/>
            <person name="Lipzen A."/>
            <person name="Barry K."/>
            <person name="Grigoriev I.V."/>
            <person name="Gunde-Cimerman N."/>
        </authorList>
    </citation>
    <scope>NUCLEOTIDE SEQUENCE [LARGE SCALE GENOMIC DNA]</scope>
    <source>
        <strain evidence="2 3">EXF-150</strain>
    </source>
</reference>
<gene>
    <name evidence="2" type="ORF">M438DRAFT_361129</name>
</gene>
<dbReference type="HOGENOM" id="CLU_2704417_0_0_1"/>
<organism evidence="2 3">
    <name type="scientific">Aureobasidium pullulans EXF-150</name>
    <dbReference type="NCBI Taxonomy" id="1043002"/>
    <lineage>
        <taxon>Eukaryota</taxon>
        <taxon>Fungi</taxon>
        <taxon>Dikarya</taxon>
        <taxon>Ascomycota</taxon>
        <taxon>Pezizomycotina</taxon>
        <taxon>Dothideomycetes</taxon>
        <taxon>Dothideomycetidae</taxon>
        <taxon>Dothideales</taxon>
        <taxon>Saccotheciaceae</taxon>
        <taxon>Aureobasidium</taxon>
    </lineage>
</organism>
<feature type="transmembrane region" description="Helical" evidence="1">
    <location>
        <begin position="46"/>
        <end position="68"/>
    </location>
</feature>
<evidence type="ECO:0000256" key="1">
    <source>
        <dbReference type="SAM" id="Phobius"/>
    </source>
</evidence>
<dbReference type="Proteomes" id="UP000030706">
    <property type="component" value="Unassembled WGS sequence"/>
</dbReference>